<accession>A0A9Q1BZ15</accession>
<feature type="signal peptide" evidence="2">
    <location>
        <begin position="1"/>
        <end position="22"/>
    </location>
</feature>
<proteinExistence type="predicted"/>
<feature type="domain" description="NACHT" evidence="3">
    <location>
        <begin position="382"/>
        <end position="556"/>
    </location>
</feature>
<keyword evidence="1" id="KW-0812">Transmembrane</keyword>
<keyword evidence="5" id="KW-1185">Reference proteome</keyword>
<evidence type="ECO:0000256" key="1">
    <source>
        <dbReference type="SAM" id="Phobius"/>
    </source>
</evidence>
<dbReference type="InterPro" id="IPR036179">
    <property type="entry name" value="Ig-like_dom_sf"/>
</dbReference>
<dbReference type="Proteomes" id="UP001152320">
    <property type="component" value="Chromosome 10"/>
</dbReference>
<name>A0A9Q1BZ15_HOLLE</name>
<keyword evidence="1" id="KW-0472">Membrane</keyword>
<feature type="chain" id="PRO_5040311425" description="NACHT domain-containing protein" evidence="2">
    <location>
        <begin position="23"/>
        <end position="978"/>
    </location>
</feature>
<dbReference type="OrthoDB" id="120976at2759"/>
<feature type="transmembrane region" description="Helical" evidence="1">
    <location>
        <begin position="260"/>
        <end position="283"/>
    </location>
</feature>
<gene>
    <name evidence="4" type="ORF">HOLleu_22308</name>
</gene>
<dbReference type="EMBL" id="JAIZAY010000010">
    <property type="protein sequence ID" value="KAJ8035169.1"/>
    <property type="molecule type" value="Genomic_DNA"/>
</dbReference>
<dbReference type="PANTHER" id="PTHR46312">
    <property type="entry name" value="NACHT DOMAIN-CONTAINING PROTEIN"/>
    <property type="match status" value="1"/>
</dbReference>
<evidence type="ECO:0000313" key="4">
    <source>
        <dbReference type="EMBL" id="KAJ8035169.1"/>
    </source>
</evidence>
<protein>
    <recommendedName>
        <fullName evidence="3">NACHT domain-containing protein</fullName>
    </recommendedName>
</protein>
<dbReference type="PANTHER" id="PTHR46312:SF2">
    <property type="entry name" value="NUCLEOTIDE-BINDING OLIGOMERIZATION DOMAIN-CONTAINING PROTEIN 2-LIKE"/>
    <property type="match status" value="1"/>
</dbReference>
<evidence type="ECO:0000256" key="2">
    <source>
        <dbReference type="SAM" id="SignalP"/>
    </source>
</evidence>
<keyword evidence="2" id="KW-0732">Signal</keyword>
<dbReference type="InterPro" id="IPR027417">
    <property type="entry name" value="P-loop_NTPase"/>
</dbReference>
<dbReference type="Gene3D" id="3.40.50.300">
    <property type="entry name" value="P-loop containing nucleotide triphosphate hydrolases"/>
    <property type="match status" value="1"/>
</dbReference>
<comment type="caution">
    <text evidence="4">The sequence shown here is derived from an EMBL/GenBank/DDBJ whole genome shotgun (WGS) entry which is preliminary data.</text>
</comment>
<sequence length="978" mass="111285">MESLQCTIGAFSIILLAVQAQAEVSCPNIYIAKESSRVIFCQSDRTIKDFYWYRGTKTTSSPILGLQNGIKGGTEYGSEHFDIFENGSMVMQNVKIEHESYYTFVGFYDLTSFDNATFLVRVTLSPDPPCPVITGCSPCEVCTIDAVKKSDTLTCRIIGARPLVPLSWNITSQSGISFVRYDAFEQRDEVTDSWDTYLSLDYEVTEPCGVTAKVQCIAEDMADITSSNIVKLHIRSELCSDVIPTTDDTTEAAGFGTGPLLALILVLLVLFISICILIGWCMYKKRRKEETEKRTHHEVSRGTLVKALASVYEKFCSLKPLPWGEPIPISALYSDFQCVVTPVQSTEFSSKESLDLENITSSEDLFTSDSFKNASRVIFIADLGYGKTTMTQHVVQQWIKEDTKNFILIYIQLKEVDIDQSIAAVVKDMLPSSMDVSVDAIKKVFNRYKVLVLLDGLDELSMSVEKDVYEGVENEYDFVIIKSNNGNETGHPEYITDDVTVRDLLKGKVRGLNCQMRVWVTSREVDDMKSPFPPPHVKIKMTGFSDSQIDAYIRNTCKYYCHSIIQSNPATAEAMIEDIMKKVRDNIEKNDIIQEFVNTPLLLVLIIHILTGKFTGTVTHLKDLQLTKLTTLVGTVITCLKSRYVQKIQDLSLHSKAEEIERKLGEIERKLGEIAWKQKLEITNYDRDGWDELLGTEYVNIALSTGLLRLSKQISNSNIQRRQLAFSSFTGVEFYHQYFLEYLAGQYFSTEGHIIQKLEKSLDKITDDKTIRFLQFMSGSGHPAVKKVSDIFLKNQENWNNFIDFIYETEDEESVKSYLEDLSGKAKDLGSFPVVNFKYLDKKYHQDAVSAFCEKCNKFDITIRAFTFRKDCPLEYLTGLVLPQLERIELLEMHIAEDDFLHILEWISRQKLPKTFQFNQCKFDQTLSPESKQKIKTAMEGKELNIYSNDGSSLAGWKIDCFNVKEGEWSSTYFPEEQ</sequence>
<keyword evidence="1" id="KW-1133">Transmembrane helix</keyword>
<dbReference type="InterPro" id="IPR007111">
    <property type="entry name" value="NACHT_NTPase"/>
</dbReference>
<dbReference type="SUPFAM" id="SSF48726">
    <property type="entry name" value="Immunoglobulin"/>
    <property type="match status" value="1"/>
</dbReference>
<organism evidence="4 5">
    <name type="scientific">Holothuria leucospilota</name>
    <name type="common">Black long sea cucumber</name>
    <name type="synonym">Mertensiothuria leucospilota</name>
    <dbReference type="NCBI Taxonomy" id="206669"/>
    <lineage>
        <taxon>Eukaryota</taxon>
        <taxon>Metazoa</taxon>
        <taxon>Echinodermata</taxon>
        <taxon>Eleutherozoa</taxon>
        <taxon>Echinozoa</taxon>
        <taxon>Holothuroidea</taxon>
        <taxon>Aspidochirotacea</taxon>
        <taxon>Aspidochirotida</taxon>
        <taxon>Holothuriidae</taxon>
        <taxon>Holothuria</taxon>
    </lineage>
</organism>
<evidence type="ECO:0000313" key="5">
    <source>
        <dbReference type="Proteomes" id="UP001152320"/>
    </source>
</evidence>
<dbReference type="SUPFAM" id="SSF52540">
    <property type="entry name" value="P-loop containing nucleoside triphosphate hydrolases"/>
    <property type="match status" value="1"/>
</dbReference>
<dbReference type="AlphaFoldDB" id="A0A9Q1BZ15"/>
<dbReference type="Pfam" id="PF05729">
    <property type="entry name" value="NACHT"/>
    <property type="match status" value="1"/>
</dbReference>
<evidence type="ECO:0000259" key="3">
    <source>
        <dbReference type="Pfam" id="PF05729"/>
    </source>
</evidence>
<reference evidence="4" key="1">
    <citation type="submission" date="2021-10" db="EMBL/GenBank/DDBJ databases">
        <title>Tropical sea cucumber genome reveals ecological adaptation and Cuvierian tubules defense mechanism.</title>
        <authorList>
            <person name="Chen T."/>
        </authorList>
    </citation>
    <scope>NUCLEOTIDE SEQUENCE</scope>
    <source>
        <strain evidence="4">Nanhai2018</strain>
        <tissue evidence="4">Muscle</tissue>
    </source>
</reference>